<dbReference type="PANTHER" id="PTHR11229:SF8">
    <property type="entry name" value="LARGE RIBOSOMAL SUBUNIT PROTEIN UL3M"/>
    <property type="match status" value="1"/>
</dbReference>
<protein>
    <recommendedName>
        <fullName evidence="8">Large ribosomal subunit protein uL3m</fullName>
    </recommendedName>
    <alternativeName>
        <fullName evidence="9">50S ribosomal protein L3, chloroplastic</fullName>
    </alternativeName>
</protein>
<dbReference type="OrthoDB" id="274683at2759"/>
<dbReference type="EMBL" id="NBIV01000011">
    <property type="protein sequence ID" value="PXF48770.1"/>
    <property type="molecule type" value="Genomic_DNA"/>
</dbReference>
<dbReference type="InterPro" id="IPR019926">
    <property type="entry name" value="Ribosomal_uL3_CS"/>
</dbReference>
<keyword evidence="5 10" id="KW-0689">Ribosomal protein</keyword>
<dbReference type="Pfam" id="PF00297">
    <property type="entry name" value="Ribosomal_L3"/>
    <property type="match status" value="1"/>
</dbReference>
<dbReference type="GO" id="GO:0003735">
    <property type="term" value="F:structural constituent of ribosome"/>
    <property type="evidence" value="ECO:0007669"/>
    <property type="project" value="InterPro"/>
</dbReference>
<name>A0A2V3J5V6_9FLOR</name>
<evidence type="ECO:0000256" key="1">
    <source>
        <dbReference type="ARBA" id="ARBA00004173"/>
    </source>
</evidence>
<sequence length="283" mass="31259">MLRSLARLRQLSRSFCTSVSDTAQSIRTLPGFSGEFRPCGVLARKVGMMNLWDDEGQRHPITVLCVDRCHVISIAPPNPNDHRDRWRIQVGAGPKRPYKTKKAHRYHCAKAGVEPKQKLAEFGVHEMFKLPIGTELRASHFAPGQFVDVTGTSIGKGTQGVMKRWGFSGAPATHGTSKAHRKGGSIGMSTKPGRVFKGKKMAGRMGNEKVTVQNLMVYRIDADRNLIYVRGAVPGNSGNWVRVRDAVKKLKRNAEAPPALRHSTDGVIEWKNAGLVEAIPQDY</sequence>
<comment type="subcellular location">
    <subcellularLocation>
        <location evidence="1">Mitochondrion</location>
    </subcellularLocation>
</comment>
<evidence type="ECO:0000256" key="3">
    <source>
        <dbReference type="ARBA" id="ARBA00011838"/>
    </source>
</evidence>
<evidence type="ECO:0000256" key="7">
    <source>
        <dbReference type="ARBA" id="ARBA00023274"/>
    </source>
</evidence>
<dbReference type="PANTHER" id="PTHR11229">
    <property type="entry name" value="50S RIBOSOMAL PROTEIN L3"/>
    <property type="match status" value="1"/>
</dbReference>
<keyword evidence="4" id="KW-0809">Transit peptide</keyword>
<dbReference type="FunFam" id="2.40.30.10:FF:000004">
    <property type="entry name" value="50S ribosomal protein L3"/>
    <property type="match status" value="1"/>
</dbReference>
<evidence type="ECO:0000256" key="4">
    <source>
        <dbReference type="ARBA" id="ARBA00022946"/>
    </source>
</evidence>
<dbReference type="GO" id="GO:0005762">
    <property type="term" value="C:mitochondrial large ribosomal subunit"/>
    <property type="evidence" value="ECO:0007669"/>
    <property type="project" value="TreeGrafter"/>
</dbReference>
<evidence type="ECO:0000256" key="6">
    <source>
        <dbReference type="ARBA" id="ARBA00023128"/>
    </source>
</evidence>
<reference evidence="12 13" key="1">
    <citation type="journal article" date="2018" name="Mol. Biol. Evol.">
        <title>Analysis of the draft genome of the red seaweed Gracilariopsis chorda provides insights into genome size evolution in Rhodophyta.</title>
        <authorList>
            <person name="Lee J."/>
            <person name="Yang E.C."/>
            <person name="Graf L."/>
            <person name="Yang J.H."/>
            <person name="Qiu H."/>
            <person name="Zel Zion U."/>
            <person name="Chan C.X."/>
            <person name="Stephens T.G."/>
            <person name="Weber A.P.M."/>
            <person name="Boo G.H."/>
            <person name="Boo S.M."/>
            <person name="Kim K.M."/>
            <person name="Shin Y."/>
            <person name="Jung M."/>
            <person name="Lee S.J."/>
            <person name="Yim H.S."/>
            <person name="Lee J.H."/>
            <person name="Bhattacharya D."/>
            <person name="Yoon H.S."/>
        </authorList>
    </citation>
    <scope>NUCLEOTIDE SEQUENCE [LARGE SCALE GENOMIC DNA]</scope>
    <source>
        <strain evidence="12 13">SKKU-2015</strain>
        <tissue evidence="12">Whole body</tissue>
    </source>
</reference>
<evidence type="ECO:0000256" key="8">
    <source>
        <dbReference type="ARBA" id="ARBA00035209"/>
    </source>
</evidence>
<dbReference type="AlphaFoldDB" id="A0A2V3J5V6"/>
<dbReference type="Proteomes" id="UP000247409">
    <property type="component" value="Unassembled WGS sequence"/>
</dbReference>
<dbReference type="Gene3D" id="2.40.30.10">
    <property type="entry name" value="Translation factors"/>
    <property type="match status" value="2"/>
</dbReference>
<evidence type="ECO:0000256" key="5">
    <source>
        <dbReference type="ARBA" id="ARBA00022980"/>
    </source>
</evidence>
<dbReference type="PROSITE" id="PS00474">
    <property type="entry name" value="RIBOSOMAL_L3"/>
    <property type="match status" value="1"/>
</dbReference>
<dbReference type="SUPFAM" id="SSF50447">
    <property type="entry name" value="Translation proteins"/>
    <property type="match status" value="1"/>
</dbReference>
<keyword evidence="6" id="KW-0496">Mitochondrion</keyword>
<evidence type="ECO:0000256" key="10">
    <source>
        <dbReference type="RuleBase" id="RU003905"/>
    </source>
</evidence>
<comment type="subunit">
    <text evidence="3">Part of the 50S ribosomal subunit.</text>
</comment>
<evidence type="ECO:0000256" key="2">
    <source>
        <dbReference type="ARBA" id="ARBA00006540"/>
    </source>
</evidence>
<comment type="caution">
    <text evidence="12">The sequence shown here is derived from an EMBL/GenBank/DDBJ whole genome shotgun (WGS) entry which is preliminary data.</text>
</comment>
<dbReference type="GO" id="GO:0006412">
    <property type="term" value="P:translation"/>
    <property type="evidence" value="ECO:0007669"/>
    <property type="project" value="InterPro"/>
</dbReference>
<accession>A0A2V3J5V6</accession>
<dbReference type="NCBIfam" id="TIGR03625">
    <property type="entry name" value="L3_bact"/>
    <property type="match status" value="1"/>
</dbReference>
<evidence type="ECO:0000313" key="13">
    <source>
        <dbReference type="Proteomes" id="UP000247409"/>
    </source>
</evidence>
<keyword evidence="13" id="KW-1185">Reference proteome</keyword>
<proteinExistence type="inferred from homology"/>
<evidence type="ECO:0000256" key="9">
    <source>
        <dbReference type="ARBA" id="ARBA00035503"/>
    </source>
</evidence>
<evidence type="ECO:0000256" key="11">
    <source>
        <dbReference type="SAM" id="MobiDB-lite"/>
    </source>
</evidence>
<dbReference type="STRING" id="448386.A0A2V3J5V6"/>
<evidence type="ECO:0000313" key="12">
    <source>
        <dbReference type="EMBL" id="PXF48770.1"/>
    </source>
</evidence>
<gene>
    <name evidence="12" type="ORF">BWQ96_01326</name>
</gene>
<organism evidence="12 13">
    <name type="scientific">Gracilariopsis chorda</name>
    <dbReference type="NCBI Taxonomy" id="448386"/>
    <lineage>
        <taxon>Eukaryota</taxon>
        <taxon>Rhodophyta</taxon>
        <taxon>Florideophyceae</taxon>
        <taxon>Rhodymeniophycidae</taxon>
        <taxon>Gracilariales</taxon>
        <taxon>Gracilariaceae</taxon>
        <taxon>Gracilariopsis</taxon>
    </lineage>
</organism>
<keyword evidence="7 10" id="KW-0687">Ribonucleoprotein</keyword>
<dbReference type="HAMAP" id="MF_01325_B">
    <property type="entry name" value="Ribosomal_uL3_B"/>
    <property type="match status" value="1"/>
</dbReference>
<comment type="similarity">
    <text evidence="2 10">Belongs to the universal ribosomal protein uL3 family.</text>
</comment>
<dbReference type="InterPro" id="IPR000597">
    <property type="entry name" value="Ribosomal_uL3"/>
</dbReference>
<dbReference type="InterPro" id="IPR009000">
    <property type="entry name" value="Transl_B-barrel_sf"/>
</dbReference>
<feature type="region of interest" description="Disordered" evidence="11">
    <location>
        <begin position="172"/>
        <end position="193"/>
    </location>
</feature>
<dbReference type="InterPro" id="IPR019927">
    <property type="entry name" value="Ribosomal_uL3_bac/org-type"/>
</dbReference>